<keyword evidence="1" id="KW-0732">Signal</keyword>
<dbReference type="OrthoDB" id="6504655at2"/>
<dbReference type="PATRIC" id="fig|1619248.3.peg.1933"/>
<comment type="caution">
    <text evidence="2">The sequence shown here is derived from an EMBL/GenBank/DDBJ whole genome shotgun (WGS) entry which is preliminary data.</text>
</comment>
<dbReference type="InterPro" id="IPR036937">
    <property type="entry name" value="Adhesion_dom_fimbrial_sf"/>
</dbReference>
<evidence type="ECO:0000256" key="1">
    <source>
        <dbReference type="SAM" id="SignalP"/>
    </source>
</evidence>
<dbReference type="Proteomes" id="UP000033352">
    <property type="component" value="Unassembled WGS sequence"/>
</dbReference>
<dbReference type="InterPro" id="IPR050263">
    <property type="entry name" value="Bact_Fimbrial_Adh_Pro"/>
</dbReference>
<protein>
    <submittedName>
        <fullName evidence="2">Fimbrial protein</fullName>
    </submittedName>
</protein>
<dbReference type="AlphaFoldDB" id="A0A0F1AYE7"/>
<sequence length="184" mass="18882">MRKHLTALTMAICGGLLSFASQAQISGTSSLTATFETNVVPGTCTAEIQDSTGNASTEINFGDVFKSDLTAKSRIEAFKLNFSNCSGVKSATVQATPGAGISCSTGSSDKFGSTHGTAFEVWKGLADTGTVLNCTTQPTQNVTISSGSGSLDMNARIVIADGKTIADVTPGAVTSLVTFMVTYQ</sequence>
<evidence type="ECO:0000313" key="3">
    <source>
        <dbReference type="Proteomes" id="UP000033352"/>
    </source>
</evidence>
<feature type="signal peptide" evidence="1">
    <location>
        <begin position="1"/>
        <end position="23"/>
    </location>
</feature>
<proteinExistence type="predicted"/>
<dbReference type="EMBL" id="JZYX01000027">
    <property type="protein sequence ID" value="KJN25955.1"/>
    <property type="molecule type" value="Genomic_DNA"/>
</dbReference>
<name>A0A0F1AYE7_9ENTR</name>
<evidence type="ECO:0000313" key="2">
    <source>
        <dbReference type="EMBL" id="KJN25955.1"/>
    </source>
</evidence>
<dbReference type="PANTHER" id="PTHR33420">
    <property type="entry name" value="FIMBRIAL SUBUNIT ELFA-RELATED"/>
    <property type="match status" value="1"/>
</dbReference>
<dbReference type="InterPro" id="IPR008966">
    <property type="entry name" value="Adhesion_dom_sf"/>
</dbReference>
<accession>A0A0F1AYE7</accession>
<dbReference type="SUPFAM" id="SSF49401">
    <property type="entry name" value="Bacterial adhesins"/>
    <property type="match status" value="1"/>
</dbReference>
<feature type="chain" id="PRO_5002448962" evidence="1">
    <location>
        <begin position="24"/>
        <end position="184"/>
    </location>
</feature>
<gene>
    <name evidence="2" type="ORF">SS37_13595</name>
</gene>
<dbReference type="GO" id="GO:0009289">
    <property type="term" value="C:pilus"/>
    <property type="evidence" value="ECO:0007669"/>
    <property type="project" value="InterPro"/>
</dbReference>
<dbReference type="RefSeq" id="WP_045285857.1">
    <property type="nucleotide sequence ID" value="NZ_JZYX01000027.1"/>
</dbReference>
<reference evidence="2 3" key="1">
    <citation type="submission" date="2015-03" db="EMBL/GenBank/DDBJ databases">
        <authorList>
            <person name="McCorrison J."/>
            <person name="Sanka R."/>
            <person name="Adams M."/>
            <person name="Brinkac L."/>
            <person name="Nierman W."/>
            <person name="Sutton G."/>
            <person name="Nelson K."/>
            <person name="Kiedrowski L."/>
            <person name="Guerrero D."/>
            <person name="Bonomo R."/>
        </authorList>
    </citation>
    <scope>NUCLEOTIDE SEQUENCE [LARGE SCALE GENOMIC DNA]</scope>
    <source>
        <strain evidence="2 3">35699</strain>
    </source>
</reference>
<organism evidence="2 3">
    <name type="scientific">Enterobacter sichuanensis</name>
    <dbReference type="NCBI Taxonomy" id="2071710"/>
    <lineage>
        <taxon>Bacteria</taxon>
        <taxon>Pseudomonadati</taxon>
        <taxon>Pseudomonadota</taxon>
        <taxon>Gammaproteobacteria</taxon>
        <taxon>Enterobacterales</taxon>
        <taxon>Enterobacteriaceae</taxon>
        <taxon>Enterobacter</taxon>
        <taxon>Enterobacter cloacae complex</taxon>
    </lineage>
</organism>
<dbReference type="Gene3D" id="2.60.40.1090">
    <property type="entry name" value="Fimbrial-type adhesion domain"/>
    <property type="match status" value="1"/>
</dbReference>
<dbReference type="PANTHER" id="PTHR33420:SF12">
    <property type="entry name" value="FIMBRIN-LIKE PROTEIN FIMI-RELATED"/>
    <property type="match status" value="1"/>
</dbReference>
<dbReference type="GO" id="GO:0043709">
    <property type="term" value="P:cell adhesion involved in single-species biofilm formation"/>
    <property type="evidence" value="ECO:0007669"/>
    <property type="project" value="TreeGrafter"/>
</dbReference>